<feature type="transmembrane region" description="Helical" evidence="7">
    <location>
        <begin position="99"/>
        <end position="119"/>
    </location>
</feature>
<evidence type="ECO:0000256" key="6">
    <source>
        <dbReference type="SAM" id="MobiDB-lite"/>
    </source>
</evidence>
<feature type="transmembrane region" description="Helical" evidence="7">
    <location>
        <begin position="33"/>
        <end position="59"/>
    </location>
</feature>
<dbReference type="PROSITE" id="PS50850">
    <property type="entry name" value="MFS"/>
    <property type="match status" value="1"/>
</dbReference>
<evidence type="ECO:0000256" key="7">
    <source>
        <dbReference type="SAM" id="Phobius"/>
    </source>
</evidence>
<keyword evidence="10" id="KW-1185">Reference proteome</keyword>
<dbReference type="OrthoDB" id="5086884at2759"/>
<comment type="caution">
    <text evidence="9">The sequence shown here is derived from an EMBL/GenBank/DDBJ whole genome shotgun (WGS) entry which is preliminary data.</text>
</comment>
<feature type="transmembrane region" description="Helical" evidence="7">
    <location>
        <begin position="167"/>
        <end position="186"/>
    </location>
</feature>
<keyword evidence="4 7" id="KW-1133">Transmembrane helix</keyword>
<feature type="transmembrane region" description="Helical" evidence="7">
    <location>
        <begin position="131"/>
        <end position="155"/>
    </location>
</feature>
<organism evidence="9 10">
    <name type="scientific">Triparma laevis f. longispina</name>
    <dbReference type="NCBI Taxonomy" id="1714387"/>
    <lineage>
        <taxon>Eukaryota</taxon>
        <taxon>Sar</taxon>
        <taxon>Stramenopiles</taxon>
        <taxon>Ochrophyta</taxon>
        <taxon>Bolidophyceae</taxon>
        <taxon>Parmales</taxon>
        <taxon>Triparmaceae</taxon>
        <taxon>Triparma</taxon>
    </lineage>
</organism>
<feature type="transmembrane region" description="Helical" evidence="7">
    <location>
        <begin position="375"/>
        <end position="397"/>
    </location>
</feature>
<keyword evidence="5 7" id="KW-0472">Membrane</keyword>
<dbReference type="PANTHER" id="PTHR23506">
    <property type="entry name" value="GH10249P"/>
    <property type="match status" value="1"/>
</dbReference>
<dbReference type="InterPro" id="IPR036259">
    <property type="entry name" value="MFS_trans_sf"/>
</dbReference>
<feature type="transmembrane region" description="Helical" evidence="7">
    <location>
        <begin position="65"/>
        <end position="87"/>
    </location>
</feature>
<feature type="transmembrane region" description="Helical" evidence="7">
    <location>
        <begin position="250"/>
        <end position="274"/>
    </location>
</feature>
<dbReference type="Gene3D" id="1.20.1250.20">
    <property type="entry name" value="MFS general substrate transporter like domains"/>
    <property type="match status" value="2"/>
</dbReference>
<evidence type="ECO:0000313" key="9">
    <source>
        <dbReference type="EMBL" id="GMH50017.1"/>
    </source>
</evidence>
<keyword evidence="3 7" id="KW-0812">Transmembrane</keyword>
<protein>
    <recommendedName>
        <fullName evidence="8">Major facilitator superfamily (MFS) profile domain-containing protein</fullName>
    </recommendedName>
</protein>
<dbReference type="Pfam" id="PF07690">
    <property type="entry name" value="MFS_1"/>
    <property type="match status" value="2"/>
</dbReference>
<proteinExistence type="predicted"/>
<dbReference type="Proteomes" id="UP001165122">
    <property type="component" value="Unassembled WGS sequence"/>
</dbReference>
<evidence type="ECO:0000313" key="10">
    <source>
        <dbReference type="Proteomes" id="UP001165122"/>
    </source>
</evidence>
<reference evidence="10" key="1">
    <citation type="journal article" date="2023" name="Commun. Biol.">
        <title>Genome analysis of Parmales, the sister group of diatoms, reveals the evolutionary specialization of diatoms from phago-mixotrophs to photoautotrophs.</title>
        <authorList>
            <person name="Ban H."/>
            <person name="Sato S."/>
            <person name="Yoshikawa S."/>
            <person name="Yamada K."/>
            <person name="Nakamura Y."/>
            <person name="Ichinomiya M."/>
            <person name="Sato N."/>
            <person name="Blanc-Mathieu R."/>
            <person name="Endo H."/>
            <person name="Kuwata A."/>
            <person name="Ogata H."/>
        </authorList>
    </citation>
    <scope>NUCLEOTIDE SEQUENCE [LARGE SCALE GENOMIC DNA]</scope>
    <source>
        <strain evidence="10">NIES 3700</strain>
    </source>
</reference>
<accession>A0A9W6ZEV2</accession>
<keyword evidence="2" id="KW-0813">Transport</keyword>
<dbReference type="InterPro" id="IPR011701">
    <property type="entry name" value="MFS"/>
</dbReference>
<dbReference type="InterPro" id="IPR050930">
    <property type="entry name" value="MFS_Vesicular_Transporter"/>
</dbReference>
<evidence type="ECO:0000256" key="3">
    <source>
        <dbReference type="ARBA" id="ARBA00022692"/>
    </source>
</evidence>
<dbReference type="GO" id="GO:0022857">
    <property type="term" value="F:transmembrane transporter activity"/>
    <property type="evidence" value="ECO:0007669"/>
    <property type="project" value="InterPro"/>
</dbReference>
<feature type="transmembrane region" description="Helical" evidence="7">
    <location>
        <begin position="286"/>
        <end position="306"/>
    </location>
</feature>
<evidence type="ECO:0000259" key="8">
    <source>
        <dbReference type="PROSITE" id="PS50850"/>
    </source>
</evidence>
<dbReference type="CDD" id="cd17325">
    <property type="entry name" value="MFS_MdtG_SLC18_like"/>
    <property type="match status" value="1"/>
</dbReference>
<name>A0A9W6ZEV2_9STRA</name>
<dbReference type="PANTHER" id="PTHR23506:SF23">
    <property type="entry name" value="GH10249P"/>
    <property type="match status" value="1"/>
</dbReference>
<feature type="transmembrane region" description="Helical" evidence="7">
    <location>
        <begin position="313"/>
        <end position="331"/>
    </location>
</feature>
<dbReference type="GO" id="GO:0016020">
    <property type="term" value="C:membrane"/>
    <property type="evidence" value="ECO:0007669"/>
    <property type="project" value="UniProtKB-SubCell"/>
</dbReference>
<evidence type="ECO:0000256" key="4">
    <source>
        <dbReference type="ARBA" id="ARBA00022989"/>
    </source>
</evidence>
<gene>
    <name evidence="9" type="ORF">TrLO_g5068</name>
</gene>
<sequence length="461" mass="49859">MNMTTRDTLLDVRDRRFGSSNAPNPKEKDKSTIVLITLVGLFVDYGTLSAIIPIAPLVLKTIPQTYIFVLFSSKSVAQILFNPIAGHYVDKHHTNIPKVFTMGMLLLAVSTLVFGVGLIDSSILSDWGLYYFMLAARSAQGLGSSSVLTAGMAAISNTHEEEERGGAMGVAMVGIALGVLLGPPVAGGLASVLGPATVFWAFAFIAFLDVFMVWRLMARSPKAYDPIDPEALARSKEDELEPFPFTKPRLMLGLTTVIANMTVAISEPMVPLFLSNNFGYDEGKVGLIFGIQALAYLLGTPVFGYLSDVMCKSTLIIFGLAMQALGMFMLFSNADEIWRICVALALLGVGISAVDTPSMPLLTFLVPPKFFGRALAQGDICVNLGYLFGPLICAAFVRDDSEPGRFEELSDLNGIACAVCVPLMFFLVFFYERGEMKRRAEEKRKSGDLEGGDWGEGGWGG</sequence>
<feature type="region of interest" description="Disordered" evidence="6">
    <location>
        <begin position="441"/>
        <end position="461"/>
    </location>
</feature>
<dbReference type="AlphaFoldDB" id="A0A9W6ZEV2"/>
<feature type="transmembrane region" description="Helical" evidence="7">
    <location>
        <begin position="192"/>
        <end position="214"/>
    </location>
</feature>
<evidence type="ECO:0000256" key="1">
    <source>
        <dbReference type="ARBA" id="ARBA00004141"/>
    </source>
</evidence>
<comment type="subcellular location">
    <subcellularLocation>
        <location evidence="1">Membrane</location>
        <topology evidence="1">Multi-pass membrane protein</topology>
    </subcellularLocation>
</comment>
<dbReference type="SUPFAM" id="SSF103473">
    <property type="entry name" value="MFS general substrate transporter"/>
    <property type="match status" value="1"/>
</dbReference>
<evidence type="ECO:0000256" key="5">
    <source>
        <dbReference type="ARBA" id="ARBA00023136"/>
    </source>
</evidence>
<evidence type="ECO:0000256" key="2">
    <source>
        <dbReference type="ARBA" id="ARBA00022448"/>
    </source>
</evidence>
<dbReference type="InterPro" id="IPR020846">
    <property type="entry name" value="MFS_dom"/>
</dbReference>
<feature type="compositionally biased region" description="Gly residues" evidence="6">
    <location>
        <begin position="452"/>
        <end position="461"/>
    </location>
</feature>
<feature type="transmembrane region" description="Helical" evidence="7">
    <location>
        <begin position="412"/>
        <end position="431"/>
    </location>
</feature>
<dbReference type="EMBL" id="BRXW01000392">
    <property type="protein sequence ID" value="GMH50017.1"/>
    <property type="molecule type" value="Genomic_DNA"/>
</dbReference>
<feature type="domain" description="Major facilitator superfamily (MFS) profile" evidence="8">
    <location>
        <begin position="30"/>
        <end position="435"/>
    </location>
</feature>